<dbReference type="InterPro" id="IPR003400">
    <property type="entry name" value="ExbD"/>
</dbReference>
<proteinExistence type="inferred from homology"/>
<evidence type="ECO:0000256" key="1">
    <source>
        <dbReference type="ARBA" id="ARBA00004162"/>
    </source>
</evidence>
<dbReference type="Proteomes" id="UP000031561">
    <property type="component" value="Unassembled WGS sequence"/>
</dbReference>
<evidence type="ECO:0000256" key="4">
    <source>
        <dbReference type="ARBA" id="ARBA00022692"/>
    </source>
</evidence>
<dbReference type="Pfam" id="PF02472">
    <property type="entry name" value="ExbD"/>
    <property type="match status" value="1"/>
</dbReference>
<organism evidence="10 11">
    <name type="scientific">Lyngbya confervoides BDU141951</name>
    <dbReference type="NCBI Taxonomy" id="1574623"/>
    <lineage>
        <taxon>Bacteria</taxon>
        <taxon>Bacillati</taxon>
        <taxon>Cyanobacteriota</taxon>
        <taxon>Cyanophyceae</taxon>
        <taxon>Oscillatoriophycideae</taxon>
        <taxon>Oscillatoriales</taxon>
        <taxon>Microcoleaceae</taxon>
        <taxon>Lyngbya</taxon>
    </lineage>
</organism>
<dbReference type="AlphaFoldDB" id="A0ABD4SXF6"/>
<dbReference type="EMBL" id="JTHE03000004">
    <property type="protein sequence ID" value="MCM1981306.1"/>
    <property type="molecule type" value="Genomic_DNA"/>
</dbReference>
<feature type="compositionally biased region" description="Pro residues" evidence="8">
    <location>
        <begin position="162"/>
        <end position="176"/>
    </location>
</feature>
<evidence type="ECO:0000313" key="10">
    <source>
        <dbReference type="EMBL" id="MCM1981306.1"/>
    </source>
</evidence>
<dbReference type="PANTHER" id="PTHR30558:SF3">
    <property type="entry name" value="BIOPOLYMER TRANSPORT PROTEIN EXBD-RELATED"/>
    <property type="match status" value="1"/>
</dbReference>
<keyword evidence="7" id="KW-0653">Protein transport</keyword>
<name>A0ABD4SXF6_9CYAN</name>
<accession>A0ABD4SXF6</accession>
<keyword evidence="6 9" id="KW-0472">Membrane</keyword>
<comment type="subcellular location">
    <subcellularLocation>
        <location evidence="1">Cell membrane</location>
        <topology evidence="1">Single-pass membrane protein</topology>
    </subcellularLocation>
    <subcellularLocation>
        <location evidence="7">Cell membrane</location>
        <topology evidence="7">Single-pass type II membrane protein</topology>
    </subcellularLocation>
</comment>
<dbReference type="PANTHER" id="PTHR30558">
    <property type="entry name" value="EXBD MEMBRANE COMPONENT OF PMF-DRIVEN MACROMOLECULE IMPORT SYSTEM"/>
    <property type="match status" value="1"/>
</dbReference>
<reference evidence="10 11" key="1">
    <citation type="journal article" date="2015" name="Genome Announc.">
        <title>Draft Genome Sequence of Filamentous Marine Cyanobacterium Lyngbya confervoides Strain BDU141951.</title>
        <authorList>
            <person name="Chandrababunaidu M.M."/>
            <person name="Sen D."/>
            <person name="Tripathy S."/>
        </authorList>
    </citation>
    <scope>NUCLEOTIDE SEQUENCE [LARGE SCALE GENOMIC DNA]</scope>
    <source>
        <strain evidence="10 11">BDU141951</strain>
    </source>
</reference>
<dbReference type="GO" id="GO:0015031">
    <property type="term" value="P:protein transport"/>
    <property type="evidence" value="ECO:0007669"/>
    <property type="project" value="UniProtKB-KW"/>
</dbReference>
<comment type="similarity">
    <text evidence="2 7">Belongs to the ExbD/TolR family.</text>
</comment>
<dbReference type="GO" id="GO:0005886">
    <property type="term" value="C:plasma membrane"/>
    <property type="evidence" value="ECO:0007669"/>
    <property type="project" value="UniProtKB-SubCell"/>
</dbReference>
<evidence type="ECO:0000256" key="6">
    <source>
        <dbReference type="ARBA" id="ARBA00023136"/>
    </source>
</evidence>
<gene>
    <name evidence="10" type="ORF">QQ91_0000460</name>
</gene>
<keyword evidence="11" id="KW-1185">Reference proteome</keyword>
<keyword evidence="5 9" id="KW-1133">Transmembrane helix</keyword>
<feature type="compositionally biased region" description="Polar residues" evidence="8">
    <location>
        <begin position="181"/>
        <end position="201"/>
    </location>
</feature>
<keyword evidence="4 7" id="KW-0812">Transmembrane</keyword>
<evidence type="ECO:0000256" key="5">
    <source>
        <dbReference type="ARBA" id="ARBA00022989"/>
    </source>
</evidence>
<evidence type="ECO:0000313" key="11">
    <source>
        <dbReference type="Proteomes" id="UP000031561"/>
    </source>
</evidence>
<evidence type="ECO:0000256" key="2">
    <source>
        <dbReference type="ARBA" id="ARBA00005811"/>
    </source>
</evidence>
<dbReference type="RefSeq" id="WP_166278599.1">
    <property type="nucleotide sequence ID" value="NZ_JTHE03000004.1"/>
</dbReference>
<keyword evidence="7" id="KW-0813">Transport</keyword>
<dbReference type="Gene3D" id="3.30.420.270">
    <property type="match status" value="1"/>
</dbReference>
<feature type="transmembrane region" description="Helical" evidence="9">
    <location>
        <begin position="16"/>
        <end position="37"/>
    </location>
</feature>
<comment type="caution">
    <text evidence="10">The sequence shown here is derived from an EMBL/GenBank/DDBJ whole genome shotgun (WGS) entry which is preliminary data.</text>
</comment>
<evidence type="ECO:0000256" key="3">
    <source>
        <dbReference type="ARBA" id="ARBA00022475"/>
    </source>
</evidence>
<evidence type="ECO:0000256" key="8">
    <source>
        <dbReference type="SAM" id="MobiDB-lite"/>
    </source>
</evidence>
<evidence type="ECO:0000256" key="7">
    <source>
        <dbReference type="RuleBase" id="RU003879"/>
    </source>
</evidence>
<feature type="region of interest" description="Disordered" evidence="8">
    <location>
        <begin position="140"/>
        <end position="215"/>
    </location>
</feature>
<evidence type="ECO:0000256" key="9">
    <source>
        <dbReference type="SAM" id="Phobius"/>
    </source>
</evidence>
<protein>
    <submittedName>
        <fullName evidence="10">Biopolymer transporter ExbD</fullName>
    </submittedName>
</protein>
<keyword evidence="3" id="KW-1003">Cell membrane</keyword>
<sequence>MKTFVDNEPANVSIEIIPLVDVVFCVLTFFILAAVGLTRVQGIGINLPRTESSQSQFGDKLSLQVNAVGQIFVNNDPVTQADLVNRLTDYRRGNPTGLVVIDADRQASYEKVVQVLDLLQALGVNRVALGSVDQDPLAPVDPLNLQPVPQPAPAQPNVNPLGVPPAGQPSLPPVPSADPNLPTSPGGNGTNPSGANPNGTNLPVAPGTPPLNTSP</sequence>